<gene>
    <name evidence="3" type="ORF">PMEA_00003152</name>
</gene>
<organism evidence="3 4">
    <name type="scientific">Pocillopora meandrina</name>
    <dbReference type="NCBI Taxonomy" id="46732"/>
    <lineage>
        <taxon>Eukaryota</taxon>
        <taxon>Metazoa</taxon>
        <taxon>Cnidaria</taxon>
        <taxon>Anthozoa</taxon>
        <taxon>Hexacorallia</taxon>
        <taxon>Scleractinia</taxon>
        <taxon>Astrocoeniina</taxon>
        <taxon>Pocilloporidae</taxon>
        <taxon>Pocillopora</taxon>
    </lineage>
</organism>
<evidence type="ECO:0000313" key="3">
    <source>
        <dbReference type="EMBL" id="CAH3108142.1"/>
    </source>
</evidence>
<proteinExistence type="predicted"/>
<evidence type="ECO:0000259" key="2">
    <source>
        <dbReference type="PROSITE" id="PS50802"/>
    </source>
</evidence>
<dbReference type="InterPro" id="IPR003323">
    <property type="entry name" value="OTU_dom"/>
</dbReference>
<feature type="region of interest" description="Disordered" evidence="1">
    <location>
        <begin position="341"/>
        <end position="367"/>
    </location>
</feature>
<accession>A0AAU9WAR4</accession>
<keyword evidence="4" id="KW-1185">Reference proteome</keyword>
<reference evidence="3 4" key="1">
    <citation type="submission" date="2022-05" db="EMBL/GenBank/DDBJ databases">
        <authorList>
            <consortium name="Genoscope - CEA"/>
            <person name="William W."/>
        </authorList>
    </citation>
    <scope>NUCLEOTIDE SEQUENCE [LARGE SCALE GENOMIC DNA]</scope>
</reference>
<protein>
    <recommendedName>
        <fullName evidence="2">OTU domain-containing protein</fullName>
    </recommendedName>
</protein>
<feature type="compositionally biased region" description="Basic and acidic residues" evidence="1">
    <location>
        <begin position="289"/>
        <end position="307"/>
    </location>
</feature>
<dbReference type="PANTHER" id="PTHR12419">
    <property type="entry name" value="OTU DOMAIN CONTAINING PROTEIN"/>
    <property type="match status" value="1"/>
</dbReference>
<dbReference type="Proteomes" id="UP001159428">
    <property type="component" value="Unassembled WGS sequence"/>
</dbReference>
<dbReference type="CDD" id="cd22758">
    <property type="entry name" value="OTU_232R-like"/>
    <property type="match status" value="1"/>
</dbReference>
<dbReference type="PANTHER" id="PTHR12419:SF11">
    <property type="entry name" value="OTU DOMAIN-CONTAINING PROTEIN DDB_G0284757"/>
    <property type="match status" value="1"/>
</dbReference>
<dbReference type="GO" id="GO:0016579">
    <property type="term" value="P:protein deubiquitination"/>
    <property type="evidence" value="ECO:0007669"/>
    <property type="project" value="TreeGrafter"/>
</dbReference>
<dbReference type="InterPro" id="IPR038765">
    <property type="entry name" value="Papain-like_cys_pep_sf"/>
</dbReference>
<dbReference type="GO" id="GO:0004843">
    <property type="term" value="F:cysteine-type deubiquitinase activity"/>
    <property type="evidence" value="ECO:0007669"/>
    <property type="project" value="TreeGrafter"/>
</dbReference>
<comment type="caution">
    <text evidence="3">The sequence shown here is derived from an EMBL/GenBank/DDBJ whole genome shotgun (WGS) entry which is preliminary data.</text>
</comment>
<dbReference type="EMBL" id="CALNXJ010000011">
    <property type="protein sequence ID" value="CAH3108142.1"/>
    <property type="molecule type" value="Genomic_DNA"/>
</dbReference>
<evidence type="ECO:0000256" key="1">
    <source>
        <dbReference type="SAM" id="MobiDB-lite"/>
    </source>
</evidence>
<feature type="domain" description="OTU" evidence="2">
    <location>
        <begin position="115"/>
        <end position="240"/>
    </location>
</feature>
<evidence type="ECO:0000313" key="4">
    <source>
        <dbReference type="Proteomes" id="UP001159428"/>
    </source>
</evidence>
<dbReference type="SUPFAM" id="SSF54001">
    <property type="entry name" value="Cysteine proteinases"/>
    <property type="match status" value="1"/>
</dbReference>
<dbReference type="AlphaFoldDB" id="A0AAU9WAR4"/>
<dbReference type="PROSITE" id="PS50802">
    <property type="entry name" value="OTU"/>
    <property type="match status" value="1"/>
</dbReference>
<dbReference type="Pfam" id="PF02338">
    <property type="entry name" value="OTU"/>
    <property type="match status" value="1"/>
</dbReference>
<dbReference type="Gene3D" id="3.90.70.80">
    <property type="match status" value="1"/>
</dbReference>
<name>A0AAU9WAR4_9CNID</name>
<feature type="region of interest" description="Disordered" evidence="1">
    <location>
        <begin position="284"/>
        <end position="307"/>
    </location>
</feature>
<sequence length="367" mass="42657">MLCGYHRYGFFEQHTRSNFTLFPKKCFIMQSFFIVRTRILKQKESPLFCMYAEGKLGKLSQFHMKTYHLSSRIISLHGDMESNPGPSNQYYNQVPFTSATNLFSLLESRLSQFGRIALDVGGDGDCFFRAVSHQLYGNPNNHFHVRSVGIQYLVHHPEQFIKSNTEHSWQGYLERLSCQGTWADAVIIQAVANCLNLSMHIAESNPTFSPVTVVEPMNADGLSIYIGHSDEIHYVSIFETDEKFRKIENGNVLQSSCIISKTTRNKKNHAARKRKLNLEHTVRKQKANNPEHTREINKQSVEKQKLRTQKDLQHIKEINKQTARRRKAENAEHIREINKQVARKQKLNNPQHIKEVNRNSKKSRNRY</sequence>
<dbReference type="InterPro" id="IPR050704">
    <property type="entry name" value="Peptidase_C85-like"/>
</dbReference>